<reference evidence="1 2" key="1">
    <citation type="submission" date="2016-11" db="EMBL/GenBank/DDBJ databases">
        <authorList>
            <person name="Jaros S."/>
            <person name="Januszkiewicz K."/>
            <person name="Wedrychowicz H."/>
        </authorList>
    </citation>
    <scope>NUCLEOTIDE SEQUENCE [LARGE SCALE GENOMIC DNA]</scope>
    <source>
        <strain evidence="1 2">DSM 21986</strain>
    </source>
</reference>
<dbReference type="Proteomes" id="UP000184041">
    <property type="component" value="Unassembled WGS sequence"/>
</dbReference>
<dbReference type="AlphaFoldDB" id="A0A1M4XUL9"/>
<dbReference type="EMBL" id="FQUS01000004">
    <property type="protein sequence ID" value="SHE96973.1"/>
    <property type="molecule type" value="Genomic_DNA"/>
</dbReference>
<gene>
    <name evidence="1" type="ORF">SAMN05443144_104218</name>
</gene>
<sequence length="40" mass="4596">MEPFTELLSVFRGFCKTVVLPDLYIIAILKSSYINDALQF</sequence>
<proteinExistence type="predicted"/>
<dbReference type="STRING" id="1194090.SAMN05443144_104218"/>
<evidence type="ECO:0000313" key="2">
    <source>
        <dbReference type="Proteomes" id="UP000184041"/>
    </source>
</evidence>
<accession>A0A1M4XUL9</accession>
<evidence type="ECO:0000313" key="1">
    <source>
        <dbReference type="EMBL" id="SHE96973.1"/>
    </source>
</evidence>
<organism evidence="1 2">
    <name type="scientific">Fodinibius roseus</name>
    <dbReference type="NCBI Taxonomy" id="1194090"/>
    <lineage>
        <taxon>Bacteria</taxon>
        <taxon>Pseudomonadati</taxon>
        <taxon>Balneolota</taxon>
        <taxon>Balneolia</taxon>
        <taxon>Balneolales</taxon>
        <taxon>Balneolaceae</taxon>
        <taxon>Fodinibius</taxon>
    </lineage>
</organism>
<keyword evidence="2" id="KW-1185">Reference proteome</keyword>
<name>A0A1M4XUL9_9BACT</name>
<protein>
    <submittedName>
        <fullName evidence="1">Uncharacterized protein</fullName>
    </submittedName>
</protein>